<feature type="compositionally biased region" description="Low complexity" evidence="1">
    <location>
        <begin position="1"/>
        <end position="64"/>
    </location>
</feature>
<reference evidence="2" key="1">
    <citation type="journal article" date="2023" name="GigaByte">
        <title>Genome assembly of the bearded iris, Iris pallida Lam.</title>
        <authorList>
            <person name="Bruccoleri R.E."/>
            <person name="Oakeley E.J."/>
            <person name="Faust A.M.E."/>
            <person name="Altorfer M."/>
            <person name="Dessus-Babus S."/>
            <person name="Burckhardt D."/>
            <person name="Oertli M."/>
            <person name="Naumann U."/>
            <person name="Petersen F."/>
            <person name="Wong J."/>
        </authorList>
    </citation>
    <scope>NUCLEOTIDE SEQUENCE</scope>
    <source>
        <strain evidence="2">GSM-AAB239-AS_SAM_17_03QT</strain>
    </source>
</reference>
<gene>
    <name evidence="2" type="ORF">M6B38_315910</name>
</gene>
<dbReference type="AlphaFoldDB" id="A0AAX6HDN0"/>
<keyword evidence="3" id="KW-1185">Reference proteome</keyword>
<dbReference type="GO" id="GO:0008483">
    <property type="term" value="F:transaminase activity"/>
    <property type="evidence" value="ECO:0007669"/>
    <property type="project" value="UniProtKB-KW"/>
</dbReference>
<evidence type="ECO:0000313" key="3">
    <source>
        <dbReference type="Proteomes" id="UP001140949"/>
    </source>
</evidence>
<name>A0AAX6HDN0_IRIPA</name>
<accession>A0AAX6HDN0</accession>
<evidence type="ECO:0000256" key="1">
    <source>
        <dbReference type="SAM" id="MobiDB-lite"/>
    </source>
</evidence>
<reference evidence="2" key="2">
    <citation type="submission" date="2023-04" db="EMBL/GenBank/DDBJ databases">
        <authorList>
            <person name="Bruccoleri R.E."/>
            <person name="Oakeley E.J."/>
            <person name="Faust A.-M."/>
            <person name="Dessus-Babus S."/>
            <person name="Altorfer M."/>
            <person name="Burckhardt D."/>
            <person name="Oertli M."/>
            <person name="Naumann U."/>
            <person name="Petersen F."/>
            <person name="Wong J."/>
        </authorList>
    </citation>
    <scope>NUCLEOTIDE SEQUENCE</scope>
    <source>
        <strain evidence="2">GSM-AAB239-AS_SAM_17_03QT</strain>
        <tissue evidence="2">Leaf</tissue>
    </source>
</reference>
<dbReference type="EMBL" id="JANAVB010010198">
    <property type="protein sequence ID" value="KAJ6839190.1"/>
    <property type="molecule type" value="Genomic_DNA"/>
</dbReference>
<keyword evidence="2" id="KW-0032">Aminotransferase</keyword>
<proteinExistence type="predicted"/>
<feature type="region of interest" description="Disordered" evidence="1">
    <location>
        <begin position="1"/>
        <end position="93"/>
    </location>
</feature>
<evidence type="ECO:0000313" key="2">
    <source>
        <dbReference type="EMBL" id="KAJ6839190.1"/>
    </source>
</evidence>
<sequence length="145" mass="15099">MASSASPTPSPRIRTPSSLLTCPPTTAPSPSTTPASDSSTQAPRRTSAPPESPSSSSATTSSAAPGPPRRPTVLSTTRCQRRRDLAYRHRRAKVGPASTCVAYPCRTLAAVVGLTQPGPPPPPGSPRWFANVWSAKHLETSACID</sequence>
<dbReference type="Proteomes" id="UP001140949">
    <property type="component" value="Unassembled WGS sequence"/>
</dbReference>
<organism evidence="2 3">
    <name type="scientific">Iris pallida</name>
    <name type="common">Sweet iris</name>
    <dbReference type="NCBI Taxonomy" id="29817"/>
    <lineage>
        <taxon>Eukaryota</taxon>
        <taxon>Viridiplantae</taxon>
        <taxon>Streptophyta</taxon>
        <taxon>Embryophyta</taxon>
        <taxon>Tracheophyta</taxon>
        <taxon>Spermatophyta</taxon>
        <taxon>Magnoliopsida</taxon>
        <taxon>Liliopsida</taxon>
        <taxon>Asparagales</taxon>
        <taxon>Iridaceae</taxon>
        <taxon>Iridoideae</taxon>
        <taxon>Irideae</taxon>
        <taxon>Iris</taxon>
    </lineage>
</organism>
<keyword evidence="2" id="KW-0808">Transferase</keyword>
<comment type="caution">
    <text evidence="2">The sequence shown here is derived from an EMBL/GenBank/DDBJ whole genome shotgun (WGS) entry which is preliminary data.</text>
</comment>
<protein>
    <submittedName>
        <fullName evidence="2">Phosphoserine aminotransferase 1, chloroplastic</fullName>
    </submittedName>
</protein>